<evidence type="ECO:0000256" key="1">
    <source>
        <dbReference type="SAM" id="MobiDB-lite"/>
    </source>
</evidence>
<feature type="region of interest" description="Disordered" evidence="1">
    <location>
        <begin position="1"/>
        <end position="60"/>
    </location>
</feature>
<feature type="compositionally biased region" description="Basic and acidic residues" evidence="1">
    <location>
        <begin position="1"/>
        <end position="10"/>
    </location>
</feature>
<gene>
    <name evidence="3" type="ORF">SAMN04489742_2584</name>
</gene>
<organism evidence="3 4">
    <name type="scientific">Crystallibacter crystallopoietes</name>
    <dbReference type="NCBI Taxonomy" id="37928"/>
    <lineage>
        <taxon>Bacteria</taxon>
        <taxon>Bacillati</taxon>
        <taxon>Actinomycetota</taxon>
        <taxon>Actinomycetes</taxon>
        <taxon>Micrococcales</taxon>
        <taxon>Micrococcaceae</taxon>
        <taxon>Crystallibacter</taxon>
    </lineage>
</organism>
<name>A0A1H1DS75_9MICC</name>
<dbReference type="Proteomes" id="UP000181917">
    <property type="component" value="Unassembled WGS sequence"/>
</dbReference>
<dbReference type="EMBL" id="FNKH01000002">
    <property type="protein sequence ID" value="SDQ79287.1"/>
    <property type="molecule type" value="Genomic_DNA"/>
</dbReference>
<dbReference type="AlphaFoldDB" id="A0A1H1DS75"/>
<keyword evidence="4" id="KW-1185">Reference proteome</keyword>
<feature type="transmembrane region" description="Helical" evidence="2">
    <location>
        <begin position="151"/>
        <end position="173"/>
    </location>
</feature>
<evidence type="ECO:0000313" key="4">
    <source>
        <dbReference type="Proteomes" id="UP000181917"/>
    </source>
</evidence>
<keyword evidence="2" id="KW-1133">Transmembrane helix</keyword>
<keyword evidence="2" id="KW-0812">Transmembrane</keyword>
<sequence>MWRPPLDYEHGSTWGTNDPAAAGGRTDAGAPDQAGAPLPGRPPRPQLSDRTPPPIGQALPPTGMVKAARSLWLLSFLLGAVAIAFAYLSRDHRLERLREIVAEVDPAQDEATVDAVAALVHWGSLGALALIIVVEALLLRGLMRRRGGIRWVQLVVLLIHGGAAVLTDAFLVAPGEGEMYLRWMLVAQLVLASAALLVSLLPGADAWFRAKHETYGRPRG</sequence>
<feature type="compositionally biased region" description="Pro residues" evidence="1">
    <location>
        <begin position="39"/>
        <end position="55"/>
    </location>
</feature>
<keyword evidence="2" id="KW-0472">Membrane</keyword>
<protein>
    <submittedName>
        <fullName evidence="3">Uncharacterized protein</fullName>
    </submittedName>
</protein>
<feature type="transmembrane region" description="Helical" evidence="2">
    <location>
        <begin position="119"/>
        <end position="139"/>
    </location>
</feature>
<evidence type="ECO:0000256" key="2">
    <source>
        <dbReference type="SAM" id="Phobius"/>
    </source>
</evidence>
<feature type="transmembrane region" description="Helical" evidence="2">
    <location>
        <begin position="71"/>
        <end position="88"/>
    </location>
</feature>
<accession>A0A1H1DS75</accession>
<evidence type="ECO:0000313" key="3">
    <source>
        <dbReference type="EMBL" id="SDQ79287.1"/>
    </source>
</evidence>
<proteinExistence type="predicted"/>
<reference evidence="3 4" key="1">
    <citation type="submission" date="2016-10" db="EMBL/GenBank/DDBJ databases">
        <authorList>
            <person name="de Groot N.N."/>
        </authorList>
    </citation>
    <scope>NUCLEOTIDE SEQUENCE [LARGE SCALE GENOMIC DNA]</scope>
    <source>
        <strain evidence="3 4">DSM 20117</strain>
    </source>
</reference>
<feature type="transmembrane region" description="Helical" evidence="2">
    <location>
        <begin position="179"/>
        <end position="201"/>
    </location>
</feature>